<organism evidence="6 7">
    <name type="scientific">Flavobacterium oreochromis</name>
    <dbReference type="NCBI Taxonomy" id="2906078"/>
    <lineage>
        <taxon>Bacteria</taxon>
        <taxon>Pseudomonadati</taxon>
        <taxon>Bacteroidota</taxon>
        <taxon>Flavobacteriia</taxon>
        <taxon>Flavobacteriales</taxon>
        <taxon>Flavobacteriaceae</taxon>
        <taxon>Flavobacterium</taxon>
    </lineage>
</organism>
<dbReference type="InterPro" id="IPR006664">
    <property type="entry name" value="OMP_bac"/>
</dbReference>
<evidence type="ECO:0000256" key="1">
    <source>
        <dbReference type="ARBA" id="ARBA00004442"/>
    </source>
</evidence>
<dbReference type="CDD" id="cd07185">
    <property type="entry name" value="OmpA_C-like"/>
    <property type="match status" value="1"/>
</dbReference>
<dbReference type="PROSITE" id="PS51123">
    <property type="entry name" value="OMPA_2"/>
    <property type="match status" value="1"/>
</dbReference>
<evidence type="ECO:0000256" key="3">
    <source>
        <dbReference type="ARBA" id="ARBA00023237"/>
    </source>
</evidence>
<dbReference type="PRINTS" id="PR01021">
    <property type="entry name" value="OMPADOMAIN"/>
</dbReference>
<dbReference type="InterPro" id="IPR050330">
    <property type="entry name" value="Bact_OuterMem_StrucFunc"/>
</dbReference>
<proteinExistence type="predicted"/>
<dbReference type="Gene3D" id="3.30.1330.60">
    <property type="entry name" value="OmpA-like domain"/>
    <property type="match status" value="1"/>
</dbReference>
<dbReference type="Proteomes" id="UP001621706">
    <property type="component" value="Unassembled WGS sequence"/>
</dbReference>
<dbReference type="EMBL" id="JAZGZP010000014">
    <property type="protein sequence ID" value="MFK7001284.1"/>
    <property type="molecule type" value="Genomic_DNA"/>
</dbReference>
<keyword evidence="7" id="KW-1185">Reference proteome</keyword>
<name>A0ABW8P9P7_9FLAO</name>
<dbReference type="InterPro" id="IPR006690">
    <property type="entry name" value="OMPA-like_CS"/>
</dbReference>
<accession>A0ABW8P9P7</accession>
<comment type="caution">
    <text evidence="6">The sequence shown here is derived from an EMBL/GenBank/DDBJ whole genome shotgun (WGS) entry which is preliminary data.</text>
</comment>
<dbReference type="PROSITE" id="PS01068">
    <property type="entry name" value="OMPA_1"/>
    <property type="match status" value="1"/>
</dbReference>
<dbReference type="RefSeq" id="WP_088399651.1">
    <property type="nucleotide sequence ID" value="NZ_JAZGZP010000014.1"/>
</dbReference>
<comment type="subcellular location">
    <subcellularLocation>
        <location evidence="1">Cell outer membrane</location>
    </subcellularLocation>
</comment>
<gene>
    <name evidence="6" type="ORF">V3I07_10295</name>
</gene>
<evidence type="ECO:0000256" key="4">
    <source>
        <dbReference type="PROSITE-ProRule" id="PRU00473"/>
    </source>
</evidence>
<evidence type="ECO:0000313" key="6">
    <source>
        <dbReference type="EMBL" id="MFK7001284.1"/>
    </source>
</evidence>
<evidence type="ECO:0000256" key="2">
    <source>
        <dbReference type="ARBA" id="ARBA00023136"/>
    </source>
</evidence>
<protein>
    <submittedName>
        <fullName evidence="6">OmpA family protein</fullName>
    </submittedName>
</protein>
<reference evidence="6 7" key="1">
    <citation type="submission" date="2024-02" db="EMBL/GenBank/DDBJ databases">
        <title>Comparative Genomic Analysis of Flavobacterium Species Causing Columnaris Disease of Freshwater Fish in Thailand: Insights into Virulence and Resistance Mechanisms.</title>
        <authorList>
            <person name="Nguyen D."/>
            <person name="Chokmangmeepisarn P."/>
            <person name="Khianchaikhan K."/>
            <person name="Morishita M."/>
            <person name="Bunnoy A."/>
            <person name="Rodkhum C."/>
        </authorList>
    </citation>
    <scope>NUCLEOTIDE SEQUENCE [LARGE SCALE GENOMIC DNA]</scope>
    <source>
        <strain evidence="6 7">CNRT2201</strain>
    </source>
</reference>
<dbReference type="Pfam" id="PF00691">
    <property type="entry name" value="OmpA"/>
    <property type="match status" value="1"/>
</dbReference>
<sequence length="427" mass="49275">MLYGIKIPKKLCGYCYFLEASLSGNRNSAKKNHTGLYIYGYCLPRIIKSKWSVSGDGTPAGKEKIFAYGEKVYLNLDTEGINGYPYLTIEIYAHKTLASDPLTRTITNVKVTDGEINIEINNTSIWYGKHSFPNHVMEFYVKVKLPNGKYIQDPNGDYIHAQYLRIKPEFKNQIPEIPQNTTASKVGTPDINKRNYHSCHFKNIEIKDSIDTFYIFEDGKTLLKDLRVTSRKVTQTVYFKYDRYDLIPEAKKTLDILIDILIDFLLYNPFLDIILEGHADEQGNLDYNQNLSEKRAQSVKDYLLYKGLKDELIKIRGFGEARNATKNATNEQQHAKNRRTTIEFRYNEYDNSAMLYQTLAGSELKTKEISINLQNFQTKGCIRKNDKHEKQIEIKSKNSKVISEGNEVTVKKYLFYLICNSFSCACD</sequence>
<dbReference type="InterPro" id="IPR006665">
    <property type="entry name" value="OmpA-like"/>
</dbReference>
<dbReference type="PANTHER" id="PTHR30329">
    <property type="entry name" value="STATOR ELEMENT OF FLAGELLAR MOTOR COMPLEX"/>
    <property type="match status" value="1"/>
</dbReference>
<evidence type="ECO:0000259" key="5">
    <source>
        <dbReference type="PROSITE" id="PS51123"/>
    </source>
</evidence>
<keyword evidence="2 4" id="KW-0472">Membrane</keyword>
<dbReference type="PANTHER" id="PTHR30329:SF21">
    <property type="entry name" value="LIPOPROTEIN YIAD-RELATED"/>
    <property type="match status" value="1"/>
</dbReference>
<dbReference type="InterPro" id="IPR036737">
    <property type="entry name" value="OmpA-like_sf"/>
</dbReference>
<dbReference type="SUPFAM" id="SSF103088">
    <property type="entry name" value="OmpA-like"/>
    <property type="match status" value="1"/>
</dbReference>
<evidence type="ECO:0000313" key="7">
    <source>
        <dbReference type="Proteomes" id="UP001621706"/>
    </source>
</evidence>
<feature type="domain" description="OmpA-like" evidence="5">
    <location>
        <begin position="226"/>
        <end position="348"/>
    </location>
</feature>
<keyword evidence="3" id="KW-0998">Cell outer membrane</keyword>